<organism evidence="1">
    <name type="scientific">bioreactor metagenome</name>
    <dbReference type="NCBI Taxonomy" id="1076179"/>
    <lineage>
        <taxon>unclassified sequences</taxon>
        <taxon>metagenomes</taxon>
        <taxon>ecological metagenomes</taxon>
    </lineage>
</organism>
<gene>
    <name evidence="1" type="ORF">SDC9_166627</name>
</gene>
<reference evidence="1" key="1">
    <citation type="submission" date="2019-08" db="EMBL/GenBank/DDBJ databases">
        <authorList>
            <person name="Kucharzyk K."/>
            <person name="Murdoch R.W."/>
            <person name="Higgins S."/>
            <person name="Loffler F."/>
        </authorList>
    </citation>
    <scope>NUCLEOTIDE SEQUENCE</scope>
</reference>
<dbReference type="EMBL" id="VSSQ01066782">
    <property type="protein sequence ID" value="MPN19260.1"/>
    <property type="molecule type" value="Genomic_DNA"/>
</dbReference>
<sequence>MLADLLRYESFYSSRERDNVVFVSPILSHTKTACLFVFVLRKPITWSFKKVQIIVYWDRGLLKEQAISFENESVTHVIEIVFRDKNVINLLRNNDDPKKITQFYQTVNDMVLSNARSFK</sequence>
<comment type="caution">
    <text evidence="1">The sequence shown here is derived from an EMBL/GenBank/DDBJ whole genome shotgun (WGS) entry which is preliminary data.</text>
</comment>
<proteinExistence type="predicted"/>
<protein>
    <submittedName>
        <fullName evidence="1">Uncharacterized protein</fullName>
    </submittedName>
</protein>
<name>A0A645G031_9ZZZZ</name>
<evidence type="ECO:0000313" key="1">
    <source>
        <dbReference type="EMBL" id="MPN19260.1"/>
    </source>
</evidence>
<dbReference type="AlphaFoldDB" id="A0A645G031"/>
<accession>A0A645G031</accession>